<proteinExistence type="predicted"/>
<evidence type="ECO:0008006" key="3">
    <source>
        <dbReference type="Google" id="ProtNLM"/>
    </source>
</evidence>
<evidence type="ECO:0000313" key="2">
    <source>
        <dbReference type="Proteomes" id="UP000077519"/>
    </source>
</evidence>
<dbReference type="InterPro" id="IPR029058">
    <property type="entry name" value="AB_hydrolase_fold"/>
</dbReference>
<organism evidence="1 2">
    <name type="scientific">Rhodococcoides kyotonense</name>
    <dbReference type="NCBI Taxonomy" id="398843"/>
    <lineage>
        <taxon>Bacteria</taxon>
        <taxon>Bacillati</taxon>
        <taxon>Actinomycetota</taxon>
        <taxon>Actinomycetes</taxon>
        <taxon>Mycobacteriales</taxon>
        <taxon>Nocardiaceae</taxon>
        <taxon>Rhodococcoides</taxon>
    </lineage>
</organism>
<dbReference type="SUPFAM" id="SSF53474">
    <property type="entry name" value="alpha/beta-Hydrolases"/>
    <property type="match status" value="1"/>
</dbReference>
<accession>A0A177Y7P9</accession>
<evidence type="ECO:0000313" key="1">
    <source>
        <dbReference type="EMBL" id="OAK51517.1"/>
    </source>
</evidence>
<dbReference type="Proteomes" id="UP000077519">
    <property type="component" value="Unassembled WGS sequence"/>
</dbReference>
<dbReference type="AlphaFoldDB" id="A0A177Y7P9"/>
<dbReference type="Gene3D" id="3.40.50.1820">
    <property type="entry name" value="alpha/beta hydrolase"/>
    <property type="match status" value="1"/>
</dbReference>
<comment type="caution">
    <text evidence="1">The sequence shown here is derived from an EMBL/GenBank/DDBJ whole genome shotgun (WGS) entry which is preliminary data.</text>
</comment>
<dbReference type="EMBL" id="LVHI01000038">
    <property type="protein sequence ID" value="OAK51517.1"/>
    <property type="molecule type" value="Genomic_DNA"/>
</dbReference>
<dbReference type="RefSeq" id="WP_084423985.1">
    <property type="nucleotide sequence ID" value="NZ_LVHI01000038.1"/>
</dbReference>
<gene>
    <name evidence="1" type="ORF">A3K89_11305</name>
</gene>
<name>A0A177Y7P9_9NOCA</name>
<reference evidence="1 2" key="1">
    <citation type="submission" date="2016-03" db="EMBL/GenBank/DDBJ databases">
        <title>Genome sequence of Rhodococcus kyotonensis KB10.</title>
        <authorList>
            <person name="Jeong H."/>
            <person name="Hong C.E."/>
            <person name="Jo S.H."/>
            <person name="Park J.M."/>
        </authorList>
    </citation>
    <scope>NUCLEOTIDE SEQUENCE [LARGE SCALE GENOMIC DNA]</scope>
    <source>
        <strain evidence="1 2">KB10</strain>
    </source>
</reference>
<sequence>MLPDLSDPPLILPAEHVAPESYDNLDVYLPADGLPAPCVLLVHGLFPEKPAVTPRHSRFYRDYASHLARRGIAAGVVDHDLLNGFLYPEALETVTTALDRLRSLPTTDGDSVGAWFFSGGGPLAYPLLAEPPSWLRCVELTYPVLPGPGTPGWPTPAQAIAGIASVPTFLTLVEHEIPDFVDGQNGFVEQASKVDAPLEIQRVDGVGHGFDATADGRHARDAVSAGLDWMVERLTNRHP</sequence>
<protein>
    <recommendedName>
        <fullName evidence="3">Dienelactone hydrolase</fullName>
    </recommendedName>
</protein>
<keyword evidence="2" id="KW-1185">Reference proteome</keyword>